<dbReference type="CDD" id="cd00038">
    <property type="entry name" value="CAP_ED"/>
    <property type="match status" value="1"/>
</dbReference>
<dbReference type="InterPro" id="IPR002048">
    <property type="entry name" value="EF_hand_dom"/>
</dbReference>
<dbReference type="GO" id="GO:0005509">
    <property type="term" value="F:calcium ion binding"/>
    <property type="evidence" value="ECO:0007669"/>
    <property type="project" value="InterPro"/>
</dbReference>
<feature type="compositionally biased region" description="Basic and acidic residues" evidence="13">
    <location>
        <begin position="620"/>
        <end position="630"/>
    </location>
</feature>
<keyword evidence="12" id="KW-0407">Ion channel</keyword>
<accession>A0A0S4JI33</accession>
<dbReference type="GO" id="GO:0005249">
    <property type="term" value="F:voltage-gated potassium channel activity"/>
    <property type="evidence" value="ECO:0007669"/>
    <property type="project" value="InterPro"/>
</dbReference>
<dbReference type="Gene3D" id="2.60.120.10">
    <property type="entry name" value="Jelly Rolls"/>
    <property type="match status" value="1"/>
</dbReference>
<dbReference type="AlphaFoldDB" id="A0A0S4JI33"/>
<feature type="transmembrane region" description="Helical" evidence="14">
    <location>
        <begin position="334"/>
        <end position="358"/>
    </location>
</feature>
<evidence type="ECO:0000256" key="14">
    <source>
        <dbReference type="SAM" id="Phobius"/>
    </source>
</evidence>
<keyword evidence="8" id="KW-0630">Potassium</keyword>
<dbReference type="PANTHER" id="PTHR10217">
    <property type="entry name" value="VOLTAGE AND LIGAND GATED POTASSIUM CHANNEL"/>
    <property type="match status" value="1"/>
</dbReference>
<evidence type="ECO:0000256" key="7">
    <source>
        <dbReference type="ARBA" id="ARBA00022882"/>
    </source>
</evidence>
<evidence type="ECO:0000256" key="6">
    <source>
        <dbReference type="ARBA" id="ARBA00022837"/>
    </source>
</evidence>
<gene>
    <name evidence="17" type="ORF">BSAL_30330</name>
</gene>
<dbReference type="CDD" id="cd00051">
    <property type="entry name" value="EFh"/>
    <property type="match status" value="1"/>
</dbReference>
<dbReference type="InterPro" id="IPR050818">
    <property type="entry name" value="KCNH_animal-type"/>
</dbReference>
<proteinExistence type="predicted"/>
<dbReference type="Gene3D" id="1.10.287.70">
    <property type="match status" value="1"/>
</dbReference>
<dbReference type="OrthoDB" id="421226at2759"/>
<evidence type="ECO:0000256" key="3">
    <source>
        <dbReference type="ARBA" id="ARBA00022538"/>
    </source>
</evidence>
<evidence type="ECO:0000256" key="2">
    <source>
        <dbReference type="ARBA" id="ARBA00022448"/>
    </source>
</evidence>
<dbReference type="PANTHER" id="PTHR10217:SF435">
    <property type="entry name" value="POTASSIUM VOLTAGE-GATED CHANNEL PROTEIN EAG"/>
    <property type="match status" value="1"/>
</dbReference>
<evidence type="ECO:0000256" key="4">
    <source>
        <dbReference type="ARBA" id="ARBA00022692"/>
    </source>
</evidence>
<dbReference type="InterPro" id="IPR014710">
    <property type="entry name" value="RmlC-like_jellyroll"/>
</dbReference>
<dbReference type="SUPFAM" id="SSF51206">
    <property type="entry name" value="cAMP-binding domain-like"/>
    <property type="match status" value="1"/>
</dbReference>
<dbReference type="GO" id="GO:0005886">
    <property type="term" value="C:plasma membrane"/>
    <property type="evidence" value="ECO:0007669"/>
    <property type="project" value="TreeGrafter"/>
</dbReference>
<dbReference type="SMART" id="SM00100">
    <property type="entry name" value="cNMP"/>
    <property type="match status" value="1"/>
</dbReference>
<protein>
    <submittedName>
        <fullName evidence="17">Calcium-binding protein, putative</fullName>
    </submittedName>
</protein>
<keyword evidence="10" id="KW-0406">Ion transport</keyword>
<reference evidence="18" key="1">
    <citation type="submission" date="2015-09" db="EMBL/GenBank/DDBJ databases">
        <authorList>
            <consortium name="Pathogen Informatics"/>
        </authorList>
    </citation>
    <scope>NUCLEOTIDE SEQUENCE [LARGE SCALE GENOMIC DNA]</scope>
    <source>
        <strain evidence="18">Lake Konstanz</strain>
    </source>
</reference>
<name>A0A0S4JI33_BODSA</name>
<feature type="domain" description="Cyclic nucleotide-binding" evidence="15">
    <location>
        <begin position="436"/>
        <end position="535"/>
    </location>
</feature>
<evidence type="ECO:0000313" key="18">
    <source>
        <dbReference type="Proteomes" id="UP000051952"/>
    </source>
</evidence>
<evidence type="ECO:0000256" key="5">
    <source>
        <dbReference type="ARBA" id="ARBA00022826"/>
    </source>
</evidence>
<dbReference type="InterPro" id="IPR000595">
    <property type="entry name" value="cNMP-bd_dom"/>
</dbReference>
<feature type="transmembrane region" description="Helical" evidence="14">
    <location>
        <begin position="308"/>
        <end position="328"/>
    </location>
</feature>
<dbReference type="InterPro" id="IPR018247">
    <property type="entry name" value="EF_Hand_1_Ca_BS"/>
</dbReference>
<dbReference type="InterPro" id="IPR003938">
    <property type="entry name" value="K_chnl_volt-dep_EAG/ELK/ERG"/>
</dbReference>
<keyword evidence="5" id="KW-0631">Potassium channel</keyword>
<dbReference type="SUPFAM" id="SSF47473">
    <property type="entry name" value="EF-hand"/>
    <property type="match status" value="1"/>
</dbReference>
<dbReference type="InterPro" id="IPR018490">
    <property type="entry name" value="cNMP-bd_dom_sf"/>
</dbReference>
<comment type="subcellular location">
    <subcellularLocation>
        <location evidence="1">Membrane</location>
        <topology evidence="1">Multi-pass membrane protein</topology>
    </subcellularLocation>
</comment>
<keyword evidence="2" id="KW-0813">Transport</keyword>
<evidence type="ECO:0000256" key="11">
    <source>
        <dbReference type="ARBA" id="ARBA00023136"/>
    </source>
</evidence>
<keyword evidence="11 14" id="KW-0472">Membrane</keyword>
<dbReference type="InterPro" id="IPR005821">
    <property type="entry name" value="Ion_trans_dom"/>
</dbReference>
<dbReference type="SMART" id="SM00054">
    <property type="entry name" value="EFh"/>
    <property type="match status" value="1"/>
</dbReference>
<dbReference type="PRINTS" id="PR01463">
    <property type="entry name" value="EAGCHANLFMLY"/>
</dbReference>
<dbReference type="PROSITE" id="PS50222">
    <property type="entry name" value="EF_HAND_2"/>
    <property type="match status" value="1"/>
</dbReference>
<dbReference type="GO" id="GO:0034702">
    <property type="term" value="C:monoatomic ion channel complex"/>
    <property type="evidence" value="ECO:0007669"/>
    <property type="project" value="UniProtKB-KW"/>
</dbReference>
<dbReference type="SUPFAM" id="SSF81324">
    <property type="entry name" value="Voltage-gated potassium channels"/>
    <property type="match status" value="1"/>
</dbReference>
<keyword evidence="3" id="KW-0633">Potassium transport</keyword>
<keyword evidence="6" id="KW-0106">Calcium</keyword>
<keyword evidence="9 14" id="KW-1133">Transmembrane helix</keyword>
<keyword evidence="4 14" id="KW-0812">Transmembrane</keyword>
<feature type="transmembrane region" description="Helical" evidence="14">
    <location>
        <begin position="125"/>
        <end position="141"/>
    </location>
</feature>
<evidence type="ECO:0000313" key="17">
    <source>
        <dbReference type="EMBL" id="CUG91126.1"/>
    </source>
</evidence>
<evidence type="ECO:0000256" key="10">
    <source>
        <dbReference type="ARBA" id="ARBA00023065"/>
    </source>
</evidence>
<feature type="domain" description="EF-hand" evidence="16">
    <location>
        <begin position="18"/>
        <end position="53"/>
    </location>
</feature>
<evidence type="ECO:0000256" key="1">
    <source>
        <dbReference type="ARBA" id="ARBA00004141"/>
    </source>
</evidence>
<evidence type="ECO:0000256" key="8">
    <source>
        <dbReference type="ARBA" id="ARBA00022958"/>
    </source>
</evidence>
<dbReference type="PROSITE" id="PS00018">
    <property type="entry name" value="EF_HAND_1"/>
    <property type="match status" value="1"/>
</dbReference>
<dbReference type="InterPro" id="IPR011992">
    <property type="entry name" value="EF-hand-dom_pair"/>
</dbReference>
<dbReference type="Pfam" id="PF00027">
    <property type="entry name" value="cNMP_binding"/>
    <property type="match status" value="1"/>
</dbReference>
<keyword evidence="18" id="KW-1185">Reference proteome</keyword>
<sequence>MYEMGEAEVDATPFVSEVELQNIKRIFQQFDKDQSNSIDVDELKEVMASLGVLMDESHLMELVEQVTADGKSELNFEEFLSLITLWKEASQYKLFDGKGFKSLAQQHVEKALETKSLVTDHPWRSAWDLLVCFGALVYWIFCLSLDAYGQDSFSTAGLIAGDIVLTILFLADAVMSSRTSFVQEVRLQDDPTEVFWHYVKTWMIPDILASIPFDLILTAAGKPTAAIVLRHLRLIKLFKIPFLWQPSGCVPITSNYIRFHFHILPIFHLVLIFVVMVHGFSIGWVLIKQSTCTDIFIEPGTCMYPYTPAVYFVLYTLSTVGLGDVPVVGDNEQWYASFVLCGAMATNGIVIGKLVAILQRADIKKERRAKLRETLAVLDHFSIPKQLQEEILQFQAHVFEHNLGAAYEGIVSGLPAEMRTNISLFVKMKLVTNVPMFVETHYMLRIAVAQSLENAVARPEQYIIVCGQESDGLYFLAYGFADVFNLDGSYDGTLRSGDFFGDGALLGERAQSMSVKAITYCDLWVLSKSQFTAILKRFPKFQRHVELLKAKNPLAAQGEVEGIVDGAVEGPGAHDNISANPIAPIGGAFTLLGNNANNILSHDHHGEGQSFVENHYHTAAGDDRNEDSKRHAPPRFTLQETAPPMLSIGKGQQKNAMRLKNLLQVVSSNKAKLQKALKARSATTKSD</sequence>
<dbReference type="EMBL" id="CYKH01001891">
    <property type="protein sequence ID" value="CUG91126.1"/>
    <property type="molecule type" value="Genomic_DNA"/>
</dbReference>
<dbReference type="VEuPathDB" id="TriTrypDB:BSAL_30330"/>
<feature type="region of interest" description="Disordered" evidence="13">
    <location>
        <begin position="620"/>
        <end position="648"/>
    </location>
</feature>
<dbReference type="Proteomes" id="UP000051952">
    <property type="component" value="Unassembled WGS sequence"/>
</dbReference>
<dbReference type="Gene3D" id="1.10.238.10">
    <property type="entry name" value="EF-hand"/>
    <property type="match status" value="1"/>
</dbReference>
<evidence type="ECO:0000256" key="13">
    <source>
        <dbReference type="SAM" id="MobiDB-lite"/>
    </source>
</evidence>
<feature type="transmembrane region" description="Helical" evidence="14">
    <location>
        <begin position="153"/>
        <end position="171"/>
    </location>
</feature>
<evidence type="ECO:0000256" key="12">
    <source>
        <dbReference type="ARBA" id="ARBA00023303"/>
    </source>
</evidence>
<evidence type="ECO:0000259" key="16">
    <source>
        <dbReference type="PROSITE" id="PS50222"/>
    </source>
</evidence>
<keyword evidence="7" id="KW-0851">Voltage-gated channel</keyword>
<dbReference type="Pfam" id="PF13499">
    <property type="entry name" value="EF-hand_7"/>
    <property type="match status" value="1"/>
</dbReference>
<feature type="transmembrane region" description="Helical" evidence="14">
    <location>
        <begin position="263"/>
        <end position="287"/>
    </location>
</feature>
<dbReference type="GO" id="GO:0042391">
    <property type="term" value="P:regulation of membrane potential"/>
    <property type="evidence" value="ECO:0007669"/>
    <property type="project" value="TreeGrafter"/>
</dbReference>
<dbReference type="Pfam" id="PF00520">
    <property type="entry name" value="Ion_trans"/>
    <property type="match status" value="1"/>
</dbReference>
<evidence type="ECO:0000256" key="9">
    <source>
        <dbReference type="ARBA" id="ARBA00022989"/>
    </source>
</evidence>
<evidence type="ECO:0000259" key="15">
    <source>
        <dbReference type="PROSITE" id="PS50042"/>
    </source>
</evidence>
<organism evidence="17 18">
    <name type="scientific">Bodo saltans</name>
    <name type="common">Flagellated protozoan</name>
    <dbReference type="NCBI Taxonomy" id="75058"/>
    <lineage>
        <taxon>Eukaryota</taxon>
        <taxon>Discoba</taxon>
        <taxon>Euglenozoa</taxon>
        <taxon>Kinetoplastea</taxon>
        <taxon>Metakinetoplastina</taxon>
        <taxon>Eubodonida</taxon>
        <taxon>Bodonidae</taxon>
        <taxon>Bodo</taxon>
    </lineage>
</organism>
<dbReference type="PROSITE" id="PS50042">
    <property type="entry name" value="CNMP_BINDING_3"/>
    <property type="match status" value="1"/>
</dbReference>
<dbReference type="OMA" id="RHSIYII"/>